<evidence type="ECO:0000256" key="1">
    <source>
        <dbReference type="SAM" id="MobiDB-lite"/>
    </source>
</evidence>
<feature type="compositionally biased region" description="Basic and acidic residues" evidence="1">
    <location>
        <begin position="1"/>
        <end position="11"/>
    </location>
</feature>
<evidence type="ECO:0000313" key="3">
    <source>
        <dbReference type="Proteomes" id="UP001597115"/>
    </source>
</evidence>
<feature type="region of interest" description="Disordered" evidence="1">
    <location>
        <begin position="1"/>
        <end position="55"/>
    </location>
</feature>
<protein>
    <submittedName>
        <fullName evidence="2">Uncharacterized protein</fullName>
    </submittedName>
</protein>
<feature type="compositionally biased region" description="Polar residues" evidence="1">
    <location>
        <begin position="14"/>
        <end position="24"/>
    </location>
</feature>
<feature type="compositionally biased region" description="Gly residues" evidence="1">
    <location>
        <begin position="44"/>
        <end position="55"/>
    </location>
</feature>
<proteinExistence type="predicted"/>
<organism evidence="2 3">
    <name type="scientific">Sphingomonas tabacisoli</name>
    <dbReference type="NCBI Taxonomy" id="2249466"/>
    <lineage>
        <taxon>Bacteria</taxon>
        <taxon>Pseudomonadati</taxon>
        <taxon>Pseudomonadota</taxon>
        <taxon>Alphaproteobacteria</taxon>
        <taxon>Sphingomonadales</taxon>
        <taxon>Sphingomonadaceae</taxon>
        <taxon>Sphingomonas</taxon>
    </lineage>
</organism>
<gene>
    <name evidence="2" type="ORF">ACFSCW_11710</name>
</gene>
<dbReference type="RefSeq" id="WP_380889380.1">
    <property type="nucleotide sequence ID" value="NZ_JBHUDY010000001.1"/>
</dbReference>
<keyword evidence="3" id="KW-1185">Reference proteome</keyword>
<comment type="caution">
    <text evidence="2">The sequence shown here is derived from an EMBL/GenBank/DDBJ whole genome shotgun (WGS) entry which is preliminary data.</text>
</comment>
<reference evidence="3" key="1">
    <citation type="journal article" date="2019" name="Int. J. Syst. Evol. Microbiol.">
        <title>The Global Catalogue of Microorganisms (GCM) 10K type strain sequencing project: providing services to taxonomists for standard genome sequencing and annotation.</title>
        <authorList>
            <consortium name="The Broad Institute Genomics Platform"/>
            <consortium name="The Broad Institute Genome Sequencing Center for Infectious Disease"/>
            <person name="Wu L."/>
            <person name="Ma J."/>
        </authorList>
    </citation>
    <scope>NUCLEOTIDE SEQUENCE [LARGE SCALE GENOMIC DNA]</scope>
    <source>
        <strain evidence="3">CGMCC 1.16275</strain>
    </source>
</reference>
<feature type="compositionally biased region" description="Basic and acidic residues" evidence="1">
    <location>
        <begin position="27"/>
        <end position="38"/>
    </location>
</feature>
<dbReference type="Proteomes" id="UP001597115">
    <property type="component" value="Unassembled WGS sequence"/>
</dbReference>
<dbReference type="EMBL" id="JBHUDY010000001">
    <property type="protein sequence ID" value="MFD1612467.1"/>
    <property type="molecule type" value="Genomic_DNA"/>
</dbReference>
<name>A0ABW4I5H3_9SPHN</name>
<accession>A0ABW4I5H3</accession>
<sequence>MTLDNDGHGAVERGQQQLKNNIAESNRLIDEAQQRVDSSRAITGDGGNYGQGESD</sequence>
<evidence type="ECO:0000313" key="2">
    <source>
        <dbReference type="EMBL" id="MFD1612467.1"/>
    </source>
</evidence>